<gene>
    <name evidence="4" type="ORF">EW146_g115</name>
</gene>
<feature type="region of interest" description="Disordered" evidence="2">
    <location>
        <begin position="138"/>
        <end position="177"/>
    </location>
</feature>
<accession>A0A4S4M829</accession>
<evidence type="ECO:0000313" key="4">
    <source>
        <dbReference type="EMBL" id="THH21494.1"/>
    </source>
</evidence>
<dbReference type="Pfam" id="PF20411">
    <property type="entry name" value="DUF6697"/>
    <property type="match status" value="1"/>
</dbReference>
<comment type="caution">
    <text evidence="4">The sequence shown here is derived from an EMBL/GenBank/DDBJ whole genome shotgun (WGS) entry which is preliminary data.</text>
</comment>
<evidence type="ECO:0000256" key="2">
    <source>
        <dbReference type="SAM" id="MobiDB-lite"/>
    </source>
</evidence>
<evidence type="ECO:0000313" key="5">
    <source>
        <dbReference type="Proteomes" id="UP000310158"/>
    </source>
</evidence>
<dbReference type="Proteomes" id="UP000310158">
    <property type="component" value="Unassembled WGS sequence"/>
</dbReference>
<dbReference type="AlphaFoldDB" id="A0A4S4M829"/>
<proteinExistence type="predicted"/>
<evidence type="ECO:0000256" key="1">
    <source>
        <dbReference type="SAM" id="Coils"/>
    </source>
</evidence>
<dbReference type="EMBL" id="SGPL01000002">
    <property type="protein sequence ID" value="THH21494.1"/>
    <property type="molecule type" value="Genomic_DNA"/>
</dbReference>
<organism evidence="4 5">
    <name type="scientific">Bondarzewia mesenterica</name>
    <dbReference type="NCBI Taxonomy" id="1095465"/>
    <lineage>
        <taxon>Eukaryota</taxon>
        <taxon>Fungi</taxon>
        <taxon>Dikarya</taxon>
        <taxon>Basidiomycota</taxon>
        <taxon>Agaricomycotina</taxon>
        <taxon>Agaricomycetes</taxon>
        <taxon>Russulales</taxon>
        <taxon>Bondarzewiaceae</taxon>
        <taxon>Bondarzewia</taxon>
    </lineage>
</organism>
<name>A0A4S4M829_9AGAM</name>
<dbReference type="InterPro" id="IPR046520">
    <property type="entry name" value="DUF6697"/>
</dbReference>
<protein>
    <recommendedName>
        <fullName evidence="3">DUF6697 domain-containing protein</fullName>
    </recommendedName>
</protein>
<feature type="coiled-coil region" evidence="1">
    <location>
        <begin position="68"/>
        <end position="95"/>
    </location>
</feature>
<sequence>MLLRNQGKRMETTTLAYTVIYRHDTLLKDPMSSADIAISIQLERMRLSEAIAARDAVVQHLNVACKSIQEKTATIDILMREKKELENKLLSADGEEQAVAATCPSTEPLLVITEPIGGEVSRRQTIIQEFRDEFRMVKERQSVISPNDSPPSYEERQRDRSQTPTPSSRDMTPESAAQLARQDALRVLREATFNNPSRLPSPQMLVSRIQYSPNSIIVQDSNELDIKVVTAPNALNPEDLIKARHATLASLPIPAGIPSDALRPITIPAPFTLHEFLANATGSLRNSLSNYRVFQHLTTAWCPEREEHGYLLTPLYKCNTNPRVITAHRWSMVDVIGRMNKPTECFYNKDGKWYYAGVYKAMRLEDLTTTEWEQLSDETSQILIKETLVNRKNTSPQNVYEVTQLYSAGALKVACVGLQCIGFNNTLYRTILEQASKCVQSGRWRNSFGAGTGVAWATNTVAGSGYSSLPGAVPGPSIASLDKNLTGGGGIEDP</sequence>
<keyword evidence="1" id="KW-0175">Coiled coil</keyword>
<feature type="domain" description="DUF6697" evidence="3">
    <location>
        <begin position="279"/>
        <end position="433"/>
    </location>
</feature>
<evidence type="ECO:0000259" key="3">
    <source>
        <dbReference type="Pfam" id="PF20411"/>
    </source>
</evidence>
<reference evidence="4 5" key="1">
    <citation type="submission" date="2019-02" db="EMBL/GenBank/DDBJ databases">
        <title>Genome sequencing of the rare red list fungi Bondarzewia mesenterica.</title>
        <authorList>
            <person name="Buettner E."/>
            <person name="Kellner H."/>
        </authorList>
    </citation>
    <scope>NUCLEOTIDE SEQUENCE [LARGE SCALE GENOMIC DNA]</scope>
    <source>
        <strain evidence="4 5">DSM 108281</strain>
    </source>
</reference>
<dbReference type="OrthoDB" id="3219211at2759"/>
<keyword evidence="5" id="KW-1185">Reference proteome</keyword>